<dbReference type="GO" id="GO:0006189">
    <property type="term" value="P:'de novo' IMP biosynthetic process"/>
    <property type="evidence" value="ECO:0007669"/>
    <property type="project" value="UniProtKB-UniRule"/>
</dbReference>
<name>A0A8J2YXH4_9PROT</name>
<comment type="function">
    <text evidence="8">Part of the phosphoribosylformylglycinamidine synthase complex involved in the purines biosynthetic pathway. Catalyzes the ATP-dependent conversion of formylglycinamide ribonucleotide (FGAR) and glutamine to yield formylglycinamidine ribonucleotide (FGAM) and glutamate. The FGAM synthase complex is composed of three subunits. PurQ produces an ammonia molecule by converting glutamine to glutamate. PurL transfers the ammonia molecule to FGAR to form FGAM in an ATP-dependent manner. PurS interacts with PurQ and PurL and is thought to assist in the transfer of the ammonia molecule from PurQ to PurL.</text>
</comment>
<reference evidence="9" key="1">
    <citation type="journal article" date="2014" name="Int. J. Syst. Evol. Microbiol.">
        <title>Complete genome sequence of Corynebacterium casei LMG S-19264T (=DSM 44701T), isolated from a smear-ripened cheese.</title>
        <authorList>
            <consortium name="US DOE Joint Genome Institute (JGI-PGF)"/>
            <person name="Walter F."/>
            <person name="Albersmeier A."/>
            <person name="Kalinowski J."/>
            <person name="Ruckert C."/>
        </authorList>
    </citation>
    <scope>NUCLEOTIDE SEQUENCE</scope>
    <source>
        <strain evidence="9">CGMCC 1.15725</strain>
    </source>
</reference>
<dbReference type="HAMAP" id="MF_00421">
    <property type="entry name" value="PurQ"/>
    <property type="match status" value="1"/>
</dbReference>
<dbReference type="CDD" id="cd01740">
    <property type="entry name" value="GATase1_FGAR_AT"/>
    <property type="match status" value="1"/>
</dbReference>
<keyword evidence="3 8" id="KW-0547">Nucleotide-binding</keyword>
<organism evidence="9 10">
    <name type="scientific">Aliidongia dinghuensis</name>
    <dbReference type="NCBI Taxonomy" id="1867774"/>
    <lineage>
        <taxon>Bacteria</taxon>
        <taxon>Pseudomonadati</taxon>
        <taxon>Pseudomonadota</taxon>
        <taxon>Alphaproteobacteria</taxon>
        <taxon>Rhodospirillales</taxon>
        <taxon>Dongiaceae</taxon>
        <taxon>Aliidongia</taxon>
    </lineage>
</organism>
<comment type="catalytic activity">
    <reaction evidence="8">
        <text>L-glutamine + H2O = L-glutamate + NH4(+)</text>
        <dbReference type="Rhea" id="RHEA:15889"/>
        <dbReference type="ChEBI" id="CHEBI:15377"/>
        <dbReference type="ChEBI" id="CHEBI:28938"/>
        <dbReference type="ChEBI" id="CHEBI:29985"/>
        <dbReference type="ChEBI" id="CHEBI:58359"/>
        <dbReference type="EC" id="3.5.1.2"/>
    </reaction>
</comment>
<accession>A0A8J2YXH4</accession>
<comment type="pathway">
    <text evidence="8">Purine metabolism; IMP biosynthesis via de novo pathway; 5-amino-1-(5-phospho-D-ribosyl)imidazole from N(2)-formyl-N(1)-(5-phospho-D-ribosyl)glycinamide: step 1/2.</text>
</comment>
<evidence type="ECO:0000256" key="1">
    <source>
        <dbReference type="ARBA" id="ARBA00022490"/>
    </source>
</evidence>
<keyword evidence="2 8" id="KW-0436">Ligase</keyword>
<feature type="active site" evidence="8">
    <location>
        <position position="203"/>
    </location>
</feature>
<evidence type="ECO:0000256" key="8">
    <source>
        <dbReference type="HAMAP-Rule" id="MF_00421"/>
    </source>
</evidence>
<dbReference type="NCBIfam" id="NF002957">
    <property type="entry name" value="PRK03619.1"/>
    <property type="match status" value="1"/>
</dbReference>
<dbReference type="GO" id="GO:0004359">
    <property type="term" value="F:glutaminase activity"/>
    <property type="evidence" value="ECO:0007669"/>
    <property type="project" value="UniProtKB-EC"/>
</dbReference>
<evidence type="ECO:0000256" key="7">
    <source>
        <dbReference type="ARBA" id="ARBA00022962"/>
    </source>
</evidence>
<dbReference type="PROSITE" id="PS51273">
    <property type="entry name" value="GATASE_TYPE_1"/>
    <property type="match status" value="1"/>
</dbReference>
<comment type="catalytic activity">
    <reaction evidence="8">
        <text>N(2)-formyl-N(1)-(5-phospho-beta-D-ribosyl)glycinamide + L-glutamine + ATP + H2O = 2-formamido-N(1)-(5-O-phospho-beta-D-ribosyl)acetamidine + L-glutamate + ADP + phosphate + H(+)</text>
        <dbReference type="Rhea" id="RHEA:17129"/>
        <dbReference type="ChEBI" id="CHEBI:15377"/>
        <dbReference type="ChEBI" id="CHEBI:15378"/>
        <dbReference type="ChEBI" id="CHEBI:29985"/>
        <dbReference type="ChEBI" id="CHEBI:30616"/>
        <dbReference type="ChEBI" id="CHEBI:43474"/>
        <dbReference type="ChEBI" id="CHEBI:58359"/>
        <dbReference type="ChEBI" id="CHEBI:147286"/>
        <dbReference type="ChEBI" id="CHEBI:147287"/>
        <dbReference type="ChEBI" id="CHEBI:456216"/>
        <dbReference type="EC" id="6.3.5.3"/>
    </reaction>
</comment>
<feature type="active site" description="Nucleophile" evidence="8">
    <location>
        <position position="86"/>
    </location>
</feature>
<keyword evidence="6 8" id="KW-0067">ATP-binding</keyword>
<comment type="subcellular location">
    <subcellularLocation>
        <location evidence="8">Cytoplasm</location>
    </subcellularLocation>
</comment>
<dbReference type="GO" id="GO:0005737">
    <property type="term" value="C:cytoplasm"/>
    <property type="evidence" value="ECO:0007669"/>
    <property type="project" value="UniProtKB-SubCell"/>
</dbReference>
<dbReference type="InterPro" id="IPR029062">
    <property type="entry name" value="Class_I_gatase-like"/>
</dbReference>
<evidence type="ECO:0000256" key="5">
    <source>
        <dbReference type="ARBA" id="ARBA00022801"/>
    </source>
</evidence>
<dbReference type="GO" id="GO:0005524">
    <property type="term" value="F:ATP binding"/>
    <property type="evidence" value="ECO:0007669"/>
    <property type="project" value="UniProtKB-KW"/>
</dbReference>
<dbReference type="RefSeq" id="WP_189050248.1">
    <property type="nucleotide sequence ID" value="NZ_BMJQ01000013.1"/>
</dbReference>
<evidence type="ECO:0000313" key="10">
    <source>
        <dbReference type="Proteomes" id="UP000646365"/>
    </source>
</evidence>
<dbReference type="EC" id="3.5.1.2" evidence="8"/>
<evidence type="ECO:0000313" key="9">
    <source>
        <dbReference type="EMBL" id="GGF34894.1"/>
    </source>
</evidence>
<keyword evidence="10" id="KW-1185">Reference proteome</keyword>
<dbReference type="InterPro" id="IPR010075">
    <property type="entry name" value="PRibForGlyAmidine_synth_PurQ"/>
</dbReference>
<feature type="active site" evidence="8">
    <location>
        <position position="205"/>
    </location>
</feature>
<dbReference type="UniPathway" id="UPA00074">
    <property type="reaction ID" value="UER00128"/>
</dbReference>
<dbReference type="SUPFAM" id="SSF52317">
    <property type="entry name" value="Class I glutamine amidotransferase-like"/>
    <property type="match status" value="1"/>
</dbReference>
<comment type="subunit">
    <text evidence="8">Part of the FGAM synthase complex composed of 1 PurL, 1 PurQ and 2 PurS subunits.</text>
</comment>
<gene>
    <name evidence="8 9" type="primary">purQ</name>
    <name evidence="9" type="ORF">GCM10011611_46380</name>
</gene>
<dbReference type="PIRSF" id="PIRSF001586">
    <property type="entry name" value="FGAM_synth_I"/>
    <property type="match status" value="1"/>
</dbReference>
<evidence type="ECO:0000256" key="6">
    <source>
        <dbReference type="ARBA" id="ARBA00022840"/>
    </source>
</evidence>
<dbReference type="Proteomes" id="UP000646365">
    <property type="component" value="Unassembled WGS sequence"/>
</dbReference>
<keyword evidence="5 8" id="KW-0378">Hydrolase</keyword>
<dbReference type="PANTHER" id="PTHR47552">
    <property type="entry name" value="PHOSPHORIBOSYLFORMYLGLYCINAMIDINE SYNTHASE SUBUNIT PURQ"/>
    <property type="match status" value="1"/>
</dbReference>
<keyword evidence="4 8" id="KW-0658">Purine biosynthesis</keyword>
<dbReference type="EC" id="6.3.5.3" evidence="8"/>
<evidence type="ECO:0000256" key="3">
    <source>
        <dbReference type="ARBA" id="ARBA00022741"/>
    </source>
</evidence>
<evidence type="ECO:0000256" key="2">
    <source>
        <dbReference type="ARBA" id="ARBA00022598"/>
    </source>
</evidence>
<dbReference type="GO" id="GO:0004642">
    <property type="term" value="F:phosphoribosylformylglycinamidine synthase activity"/>
    <property type="evidence" value="ECO:0007669"/>
    <property type="project" value="UniProtKB-UniRule"/>
</dbReference>
<protein>
    <recommendedName>
        <fullName evidence="8">Phosphoribosylformylglycinamidine synthase subunit PurQ</fullName>
        <shortName evidence="8">FGAM synthase</shortName>
        <ecNumber evidence="8">6.3.5.3</ecNumber>
    </recommendedName>
    <alternativeName>
        <fullName evidence="8">Formylglycinamide ribonucleotide amidotransferase subunit I</fullName>
        <shortName evidence="8">FGAR amidotransferase I</shortName>
        <shortName evidence="8">FGAR-AT I</shortName>
    </alternativeName>
    <alternativeName>
        <fullName evidence="8">Glutaminase PurQ</fullName>
        <ecNumber evidence="8">3.5.1.2</ecNumber>
    </alternativeName>
    <alternativeName>
        <fullName evidence="8">Phosphoribosylformylglycinamidine synthase subunit I</fullName>
    </alternativeName>
</protein>
<reference evidence="9" key="2">
    <citation type="submission" date="2020-09" db="EMBL/GenBank/DDBJ databases">
        <authorList>
            <person name="Sun Q."/>
            <person name="Zhou Y."/>
        </authorList>
    </citation>
    <scope>NUCLEOTIDE SEQUENCE</scope>
    <source>
        <strain evidence="9">CGMCC 1.15725</strain>
    </source>
</reference>
<dbReference type="Pfam" id="PF13507">
    <property type="entry name" value="GATase_5"/>
    <property type="match status" value="1"/>
</dbReference>
<sequence>MKTAVVVFPGSNCDRDVAVAVENITGTKPHMVWHRDTELPEVDLVVLPGGFSYGDYLRAGAMAAHSPIMRTVKDKAERGLPVLGICNGFQVLTEMGLLPGALMKNRGIKFINRFVHTRVEQSQTIFTNKYSAGTVISIPIAHSIGNYFADEATLDRLETRGLVAFRYCDEAGELRDDANPNGSARNIAGIYNETKTVLGYMPHPERACDPLTGGTDGRGIFESLLGALS</sequence>
<keyword evidence="7 8" id="KW-0315">Glutamine amidotransferase</keyword>
<dbReference type="PANTHER" id="PTHR47552:SF1">
    <property type="entry name" value="PHOSPHORIBOSYLFORMYLGLYCINAMIDINE SYNTHASE SUBUNIT PURQ"/>
    <property type="match status" value="1"/>
</dbReference>
<evidence type="ECO:0000256" key="4">
    <source>
        <dbReference type="ARBA" id="ARBA00022755"/>
    </source>
</evidence>
<comment type="caution">
    <text evidence="9">The sequence shown here is derived from an EMBL/GenBank/DDBJ whole genome shotgun (WGS) entry which is preliminary data.</text>
</comment>
<dbReference type="AlphaFoldDB" id="A0A8J2YXH4"/>
<dbReference type="Gene3D" id="3.40.50.880">
    <property type="match status" value="1"/>
</dbReference>
<proteinExistence type="inferred from homology"/>
<keyword evidence="1 8" id="KW-0963">Cytoplasm</keyword>
<dbReference type="EMBL" id="BMJQ01000013">
    <property type="protein sequence ID" value="GGF34894.1"/>
    <property type="molecule type" value="Genomic_DNA"/>
</dbReference>
<dbReference type="SMART" id="SM01211">
    <property type="entry name" value="GATase_5"/>
    <property type="match status" value="1"/>
</dbReference>
<dbReference type="NCBIfam" id="TIGR01737">
    <property type="entry name" value="FGAM_synth_I"/>
    <property type="match status" value="1"/>
</dbReference>